<comment type="caution">
    <text evidence="11">The sequence shown here is derived from an EMBL/GenBank/DDBJ whole genome shotgun (WGS) entry which is preliminary data.</text>
</comment>
<dbReference type="PANTHER" id="PTHR42844">
    <property type="entry name" value="DIHYDRONEOPTERIN ALDOLASE 1-RELATED"/>
    <property type="match status" value="1"/>
</dbReference>
<keyword evidence="6" id="KW-0456">Lyase</keyword>
<comment type="catalytic activity">
    <reaction evidence="1">
        <text>7,8-dihydroneopterin = 6-hydroxymethyl-7,8-dihydropterin + glycolaldehyde</text>
        <dbReference type="Rhea" id="RHEA:10540"/>
        <dbReference type="ChEBI" id="CHEBI:17001"/>
        <dbReference type="ChEBI" id="CHEBI:17071"/>
        <dbReference type="ChEBI" id="CHEBI:44841"/>
        <dbReference type="EC" id="4.1.2.25"/>
    </reaction>
</comment>
<dbReference type="CDD" id="cd00534">
    <property type="entry name" value="DHNA_DHNTPE"/>
    <property type="match status" value="1"/>
</dbReference>
<dbReference type="Pfam" id="PF02152">
    <property type="entry name" value="FolB"/>
    <property type="match status" value="1"/>
</dbReference>
<evidence type="ECO:0000256" key="3">
    <source>
        <dbReference type="ARBA" id="ARBA00005708"/>
    </source>
</evidence>
<evidence type="ECO:0000313" key="12">
    <source>
        <dbReference type="Proteomes" id="UP001174909"/>
    </source>
</evidence>
<evidence type="ECO:0000256" key="9">
    <source>
        <dbReference type="ARBA" id="ARBA00063311"/>
    </source>
</evidence>
<dbReference type="GO" id="GO:0046656">
    <property type="term" value="P:folic acid biosynthetic process"/>
    <property type="evidence" value="ECO:0007669"/>
    <property type="project" value="UniProtKB-KW"/>
</dbReference>
<dbReference type="Gene3D" id="3.30.1130.10">
    <property type="match status" value="1"/>
</dbReference>
<gene>
    <name evidence="11" type="ORF">GBAR_LOCUS20217</name>
</gene>
<evidence type="ECO:0000313" key="11">
    <source>
        <dbReference type="EMBL" id="CAI8036033.1"/>
    </source>
</evidence>
<dbReference type="InterPro" id="IPR043133">
    <property type="entry name" value="GTP-CH-I_C/QueF"/>
</dbReference>
<keyword evidence="5" id="KW-0289">Folate biosynthesis</keyword>
<dbReference type="NCBIfam" id="TIGR00526">
    <property type="entry name" value="folB_dom"/>
    <property type="match status" value="1"/>
</dbReference>
<dbReference type="AlphaFoldDB" id="A0AA35SVD6"/>
<dbReference type="GO" id="GO:0004150">
    <property type="term" value="F:dihydroneopterin aldolase activity"/>
    <property type="evidence" value="ECO:0007669"/>
    <property type="project" value="UniProtKB-EC"/>
</dbReference>
<keyword evidence="12" id="KW-1185">Reference proteome</keyword>
<dbReference type="SMART" id="SM00905">
    <property type="entry name" value="FolB"/>
    <property type="match status" value="1"/>
</dbReference>
<sequence>MDKLILKGIRFHGHHGVPEAERQVGGHYEVDATLRCALANSGNTDALADTVNYAEVVARIVEIGTQQSFQLIEALAENIASVILEQFAVDEVHLTVKKLNPPIEQPIDYFAVEIFRNA</sequence>
<dbReference type="GO" id="GO:0005737">
    <property type="term" value="C:cytoplasm"/>
    <property type="evidence" value="ECO:0007669"/>
    <property type="project" value="TreeGrafter"/>
</dbReference>
<reference evidence="11" key="1">
    <citation type="submission" date="2023-03" db="EMBL/GenBank/DDBJ databases">
        <authorList>
            <person name="Steffen K."/>
            <person name="Cardenas P."/>
        </authorList>
    </citation>
    <scope>NUCLEOTIDE SEQUENCE</scope>
</reference>
<evidence type="ECO:0000256" key="2">
    <source>
        <dbReference type="ARBA" id="ARBA00005013"/>
    </source>
</evidence>
<accession>A0AA35SVD6</accession>
<comment type="subunit">
    <text evidence="9">Homooctamer. Forms a hollow cylinder assembled from two ring-shaped tetramers.</text>
</comment>
<proteinExistence type="inferred from homology"/>
<evidence type="ECO:0000256" key="8">
    <source>
        <dbReference type="ARBA" id="ARBA00055579"/>
    </source>
</evidence>
<dbReference type="PANTHER" id="PTHR42844:SF1">
    <property type="entry name" value="DIHYDRONEOPTERIN ALDOLASE 1-RELATED"/>
    <property type="match status" value="1"/>
</dbReference>
<dbReference type="InterPro" id="IPR006157">
    <property type="entry name" value="FolB_dom"/>
</dbReference>
<protein>
    <recommendedName>
        <fullName evidence="4">dihydroneopterin aldolase</fullName>
        <ecNumber evidence="4">4.1.2.25</ecNumber>
    </recommendedName>
    <alternativeName>
        <fullName evidence="7">7,8-dihydroneopterin aldolase</fullName>
    </alternativeName>
</protein>
<evidence type="ECO:0000256" key="1">
    <source>
        <dbReference type="ARBA" id="ARBA00001353"/>
    </source>
</evidence>
<name>A0AA35SVD6_GEOBA</name>
<feature type="domain" description="Dihydroneopterin aldolase/epimerase" evidence="10">
    <location>
        <begin position="4"/>
        <end position="116"/>
    </location>
</feature>
<dbReference type="EMBL" id="CASHTH010002841">
    <property type="protein sequence ID" value="CAI8036033.1"/>
    <property type="molecule type" value="Genomic_DNA"/>
</dbReference>
<comment type="function">
    <text evidence="8">Catalyzes the conversion of 7,8-dihydroneopterin into 6-hydroxymethyl-7,8-dihydropterin, a biosynthetic precursor of the vitamin tetrahydrofolate. Can use L-threo-dihydroneopterin and D-erythro-dihydroneopterin as substrates for the formation of 6-hydroxymethyldihydropterin, but it can also catalyze the epimerization of carbon 2' of dihydroneopterin and dihydromonapterin.</text>
</comment>
<evidence type="ECO:0000256" key="7">
    <source>
        <dbReference type="ARBA" id="ARBA00032903"/>
    </source>
</evidence>
<dbReference type="SUPFAM" id="SSF55620">
    <property type="entry name" value="Tetrahydrobiopterin biosynthesis enzymes-like"/>
    <property type="match status" value="1"/>
</dbReference>
<comment type="similarity">
    <text evidence="3">Belongs to the DHNA family.</text>
</comment>
<evidence type="ECO:0000256" key="4">
    <source>
        <dbReference type="ARBA" id="ARBA00013043"/>
    </source>
</evidence>
<dbReference type="InterPro" id="IPR006156">
    <property type="entry name" value="Dihydroneopterin_aldolase"/>
</dbReference>
<dbReference type="FunFam" id="3.30.1130.10:FF:000003">
    <property type="entry name" value="7,8-dihydroneopterin aldolase"/>
    <property type="match status" value="1"/>
</dbReference>
<dbReference type="EC" id="4.1.2.25" evidence="4"/>
<organism evidence="11 12">
    <name type="scientific">Geodia barretti</name>
    <name type="common">Barrett's horny sponge</name>
    <dbReference type="NCBI Taxonomy" id="519541"/>
    <lineage>
        <taxon>Eukaryota</taxon>
        <taxon>Metazoa</taxon>
        <taxon>Porifera</taxon>
        <taxon>Demospongiae</taxon>
        <taxon>Heteroscleromorpha</taxon>
        <taxon>Tetractinellida</taxon>
        <taxon>Astrophorina</taxon>
        <taxon>Geodiidae</taxon>
        <taxon>Geodia</taxon>
    </lineage>
</organism>
<comment type="pathway">
    <text evidence="2">Cofactor biosynthesis; tetrahydrofolate biosynthesis; 2-amino-4-hydroxy-6-hydroxymethyl-7,8-dihydropteridine diphosphate from 7,8-dihydroneopterin triphosphate: step 3/4.</text>
</comment>
<evidence type="ECO:0000256" key="5">
    <source>
        <dbReference type="ARBA" id="ARBA00022909"/>
    </source>
</evidence>
<evidence type="ECO:0000259" key="10">
    <source>
        <dbReference type="SMART" id="SM00905"/>
    </source>
</evidence>
<dbReference type="Proteomes" id="UP001174909">
    <property type="component" value="Unassembled WGS sequence"/>
</dbReference>
<dbReference type="NCBIfam" id="TIGR00525">
    <property type="entry name" value="folB"/>
    <property type="match status" value="1"/>
</dbReference>
<evidence type="ECO:0000256" key="6">
    <source>
        <dbReference type="ARBA" id="ARBA00023239"/>
    </source>
</evidence>